<dbReference type="Pfam" id="PF10415">
    <property type="entry name" value="FumaraseC_C"/>
    <property type="match status" value="1"/>
</dbReference>
<feature type="domain" description="Fumarase C C-terminal" evidence="3">
    <location>
        <begin position="409"/>
        <end position="461"/>
    </location>
</feature>
<dbReference type="NCBIfam" id="NF008909">
    <property type="entry name" value="PRK12273.1"/>
    <property type="match status" value="1"/>
</dbReference>
<dbReference type="EMBL" id="VBWP01000001">
    <property type="protein sequence ID" value="TLG77320.1"/>
    <property type="molecule type" value="Genomic_DNA"/>
</dbReference>
<comment type="caution">
    <text evidence="4">The sequence shown here is derived from an EMBL/GenBank/DDBJ whole genome shotgun (WGS) entry which is preliminary data.</text>
</comment>
<dbReference type="Gene3D" id="1.10.40.30">
    <property type="entry name" value="Fumarase/aspartase (C-terminal domain)"/>
    <property type="match status" value="1"/>
</dbReference>
<name>A0A5R8QI05_9FIRM</name>
<dbReference type="AlphaFoldDB" id="A0A5R8QI05"/>
<dbReference type="Proteomes" id="UP000306912">
    <property type="component" value="Unassembled WGS sequence"/>
</dbReference>
<accession>A0A5R8QI05</accession>
<protein>
    <submittedName>
        <fullName evidence="4">Aspartate ammonia-lyase</fullName>
    </submittedName>
</protein>
<dbReference type="InterPro" id="IPR008948">
    <property type="entry name" value="L-Aspartase-like"/>
</dbReference>
<dbReference type="SUPFAM" id="SSF48557">
    <property type="entry name" value="L-aspartase-like"/>
    <property type="match status" value="1"/>
</dbReference>
<evidence type="ECO:0000259" key="3">
    <source>
        <dbReference type="Pfam" id="PF10415"/>
    </source>
</evidence>
<keyword evidence="5" id="KW-1185">Reference proteome</keyword>
<dbReference type="FunFam" id="1.20.200.10:FF:000001">
    <property type="entry name" value="Fumarate hydratase, mitochondrial"/>
    <property type="match status" value="1"/>
</dbReference>
<dbReference type="InParanoid" id="A0A5R8QI05"/>
<dbReference type="GO" id="GO:0006099">
    <property type="term" value="P:tricarboxylic acid cycle"/>
    <property type="evidence" value="ECO:0007669"/>
    <property type="project" value="InterPro"/>
</dbReference>
<dbReference type="InterPro" id="IPR020557">
    <property type="entry name" value="Fumarate_lyase_CS"/>
</dbReference>
<dbReference type="PROSITE" id="PS00163">
    <property type="entry name" value="FUMARATE_LYASES"/>
    <property type="match status" value="1"/>
</dbReference>
<dbReference type="RefSeq" id="WP_138189927.1">
    <property type="nucleotide sequence ID" value="NZ_VBWP01000001.1"/>
</dbReference>
<dbReference type="FunFam" id="1.10.275.10:FF:000001">
    <property type="entry name" value="Fumarate hydratase, mitochondrial"/>
    <property type="match status" value="1"/>
</dbReference>
<dbReference type="CDD" id="cd01357">
    <property type="entry name" value="Aspartase"/>
    <property type="match status" value="1"/>
</dbReference>
<dbReference type="GO" id="GO:0008797">
    <property type="term" value="F:aspartate ammonia-lyase activity"/>
    <property type="evidence" value="ECO:0007669"/>
    <property type="project" value="TreeGrafter"/>
</dbReference>
<dbReference type="OrthoDB" id="9802809at2"/>
<dbReference type="Gene3D" id="1.10.275.10">
    <property type="entry name" value="Fumarase/aspartase (N-terminal domain)"/>
    <property type="match status" value="1"/>
</dbReference>
<gene>
    <name evidence="4" type="ORF">FEZ08_01500</name>
</gene>
<dbReference type="InterPro" id="IPR022761">
    <property type="entry name" value="Fumarate_lyase_N"/>
</dbReference>
<dbReference type="Gene3D" id="1.20.200.10">
    <property type="entry name" value="Fumarase/aspartase (Central domain)"/>
    <property type="match status" value="1"/>
</dbReference>
<evidence type="ECO:0000259" key="2">
    <source>
        <dbReference type="Pfam" id="PF00206"/>
    </source>
</evidence>
<dbReference type="PRINTS" id="PR00145">
    <property type="entry name" value="ARGSUCLYASE"/>
</dbReference>
<keyword evidence="1 4" id="KW-0456">Lyase</keyword>
<evidence type="ECO:0000313" key="5">
    <source>
        <dbReference type="Proteomes" id="UP000306912"/>
    </source>
</evidence>
<dbReference type="PANTHER" id="PTHR42696:SF2">
    <property type="entry name" value="ASPARTATE AMMONIA-LYASE"/>
    <property type="match status" value="1"/>
</dbReference>
<dbReference type="InterPro" id="IPR051546">
    <property type="entry name" value="Aspartate_Ammonia-Lyase"/>
</dbReference>
<proteinExistence type="predicted"/>
<evidence type="ECO:0000256" key="1">
    <source>
        <dbReference type="ARBA" id="ARBA00023239"/>
    </source>
</evidence>
<dbReference type="InterPro" id="IPR000362">
    <property type="entry name" value="Fumarate_lyase_fam"/>
</dbReference>
<dbReference type="PANTHER" id="PTHR42696">
    <property type="entry name" value="ASPARTATE AMMONIA-LYASE"/>
    <property type="match status" value="1"/>
</dbReference>
<organism evidence="4 5">
    <name type="scientific">Culicoidibacter larvae</name>
    <dbReference type="NCBI Taxonomy" id="2579976"/>
    <lineage>
        <taxon>Bacteria</taxon>
        <taxon>Bacillati</taxon>
        <taxon>Bacillota</taxon>
        <taxon>Culicoidibacteria</taxon>
        <taxon>Culicoidibacterales</taxon>
        <taxon>Culicoidibacteraceae</taxon>
        <taxon>Culicoidibacter</taxon>
    </lineage>
</organism>
<dbReference type="PRINTS" id="PR00149">
    <property type="entry name" value="FUMRATELYASE"/>
</dbReference>
<reference evidence="4 5" key="1">
    <citation type="submission" date="2019-05" db="EMBL/GenBank/DDBJ databases">
        <title>Culicoidintestinum kansasii gen. nov., sp. nov. from the gastrointestinal tract of the biting midge, Culicoides sonorensis.</title>
        <authorList>
            <person name="Neupane S."/>
            <person name="Ghosh A."/>
            <person name="Gunther S."/>
            <person name="Martin K."/>
            <person name="Zurek L."/>
        </authorList>
    </citation>
    <scope>NUCLEOTIDE SEQUENCE [LARGE SCALE GENOMIC DNA]</scope>
    <source>
        <strain evidence="4 5">CS-1</strain>
    </source>
</reference>
<dbReference type="Pfam" id="PF00206">
    <property type="entry name" value="Lyase_1"/>
    <property type="match status" value="1"/>
</dbReference>
<sequence>MSQEVRIERDSLGEIPVPKMAYYGIATERAKRNFNISGVSADKKMIYALVIVKKAAALANHEVGSLSLKKCRFIEQACDEILAGKFDDEFVTDSIQGGAGTSFNMNVNEVIANRANELAGFALGSYSLVHPNDDVNMGQSTNDVVPTAAKLALIWKAEVLGLAMNRMIAVLLDLAEEFDDVIKLGRTHLQDAVPIRLGQVFAAFASVHMRELNHLEFALSDMHVLNMGATAVGTGITASRRYIELVTGYINELSGIYFLPASNLVDATRHTDYYTRLSASLKNCAVSLSKMCNDLRLMASGPRGGLAEIILPPVQPGSSIMPGKVNPVIPEVVNQVCFSVIGNDVTVSKAVEAGQLELNVFAPVIVKTLLESISLLTQAIDTLTEKALTGLQSNRENCSLITEHSAGVATALIPYIGYDRASSIAKESLARRVSVREILLEEHLFDEVQLDEILNVYHMTEIR</sequence>
<dbReference type="InterPro" id="IPR024083">
    <property type="entry name" value="Fumarase/histidase_N"/>
</dbReference>
<evidence type="ECO:0000313" key="4">
    <source>
        <dbReference type="EMBL" id="TLG77320.1"/>
    </source>
</evidence>
<dbReference type="GO" id="GO:0006531">
    <property type="term" value="P:aspartate metabolic process"/>
    <property type="evidence" value="ECO:0007669"/>
    <property type="project" value="TreeGrafter"/>
</dbReference>
<feature type="domain" description="Fumarate lyase N-terminal" evidence="2">
    <location>
        <begin position="13"/>
        <end position="342"/>
    </location>
</feature>
<dbReference type="FunCoup" id="A0A5R8QI05">
    <property type="interactions" value="17"/>
</dbReference>
<dbReference type="InterPro" id="IPR018951">
    <property type="entry name" value="Fumarase_C_C"/>
</dbReference>
<dbReference type="GO" id="GO:0005829">
    <property type="term" value="C:cytosol"/>
    <property type="evidence" value="ECO:0007669"/>
    <property type="project" value="TreeGrafter"/>
</dbReference>